<comment type="caution">
    <text evidence="1">The sequence shown here is derived from an EMBL/GenBank/DDBJ whole genome shotgun (WGS) entry which is preliminary data.</text>
</comment>
<reference evidence="1 2" key="1">
    <citation type="submission" date="2023-07" db="EMBL/GenBank/DDBJ databases">
        <title>Sorghum-associated microbial communities from plants grown in Nebraska, USA.</title>
        <authorList>
            <person name="Schachtman D."/>
        </authorList>
    </citation>
    <scope>NUCLEOTIDE SEQUENCE [LARGE SCALE GENOMIC DNA]</scope>
    <source>
        <strain evidence="1 2">BE316</strain>
    </source>
</reference>
<dbReference type="EMBL" id="JAVDXV010000006">
    <property type="protein sequence ID" value="MDR7334031.1"/>
    <property type="molecule type" value="Genomic_DNA"/>
</dbReference>
<keyword evidence="2" id="KW-1185">Reference proteome</keyword>
<sequence length="142" mass="16242">MNLFRRWHAHHEFRHHFGHGRHGHGFGHHADGFAYLLVARLGAKLGLDAEQQRRLAIWLEQLQRQRDALKQFARGPEVADLMAGEQFAREPAQRLIDARLDSLREAGPGVIAAFADFFDSLGAQQRELLRSMTLRRRGCGQN</sequence>
<dbReference type="RefSeq" id="WP_310330211.1">
    <property type="nucleotide sequence ID" value="NZ_JAVDXV010000006.1"/>
</dbReference>
<evidence type="ECO:0000313" key="2">
    <source>
        <dbReference type="Proteomes" id="UP001180825"/>
    </source>
</evidence>
<protein>
    <recommendedName>
        <fullName evidence="3">Periplasmic heavy metal sensor</fullName>
    </recommendedName>
</protein>
<name>A0ABU2AA11_9BURK</name>
<organism evidence="1 2">
    <name type="scientific">Roseateles asaccharophilus</name>
    <dbReference type="NCBI Taxonomy" id="582607"/>
    <lineage>
        <taxon>Bacteria</taxon>
        <taxon>Pseudomonadati</taxon>
        <taxon>Pseudomonadota</taxon>
        <taxon>Betaproteobacteria</taxon>
        <taxon>Burkholderiales</taxon>
        <taxon>Sphaerotilaceae</taxon>
        <taxon>Roseateles</taxon>
    </lineage>
</organism>
<dbReference type="Gene3D" id="1.20.120.1490">
    <property type="match status" value="1"/>
</dbReference>
<evidence type="ECO:0008006" key="3">
    <source>
        <dbReference type="Google" id="ProtNLM"/>
    </source>
</evidence>
<gene>
    <name evidence="1" type="ORF">J2X21_003183</name>
</gene>
<accession>A0ABU2AA11</accession>
<evidence type="ECO:0000313" key="1">
    <source>
        <dbReference type="EMBL" id="MDR7334031.1"/>
    </source>
</evidence>
<proteinExistence type="predicted"/>
<dbReference type="Proteomes" id="UP001180825">
    <property type="component" value="Unassembled WGS sequence"/>
</dbReference>